<dbReference type="AlphaFoldDB" id="E9HDG6"/>
<keyword evidence="1" id="KW-0472">Membrane</keyword>
<accession>E9HDG6</accession>
<reference evidence="2 3" key="1">
    <citation type="journal article" date="2011" name="Science">
        <title>The ecoresponsive genome of Daphnia pulex.</title>
        <authorList>
            <person name="Colbourne J.K."/>
            <person name="Pfrender M.E."/>
            <person name="Gilbert D."/>
            <person name="Thomas W.K."/>
            <person name="Tucker A."/>
            <person name="Oakley T.H."/>
            <person name="Tokishita S."/>
            <person name="Aerts A."/>
            <person name="Arnold G.J."/>
            <person name="Basu M.K."/>
            <person name="Bauer D.J."/>
            <person name="Caceres C.E."/>
            <person name="Carmel L."/>
            <person name="Casola C."/>
            <person name="Choi J.H."/>
            <person name="Detter J.C."/>
            <person name="Dong Q."/>
            <person name="Dusheyko S."/>
            <person name="Eads B.D."/>
            <person name="Frohlich T."/>
            <person name="Geiler-Samerotte K.A."/>
            <person name="Gerlach D."/>
            <person name="Hatcher P."/>
            <person name="Jogdeo S."/>
            <person name="Krijgsveld J."/>
            <person name="Kriventseva E.V."/>
            <person name="Kultz D."/>
            <person name="Laforsch C."/>
            <person name="Lindquist E."/>
            <person name="Lopez J."/>
            <person name="Manak J.R."/>
            <person name="Muller J."/>
            <person name="Pangilinan J."/>
            <person name="Patwardhan R.P."/>
            <person name="Pitluck S."/>
            <person name="Pritham E.J."/>
            <person name="Rechtsteiner A."/>
            <person name="Rho M."/>
            <person name="Rogozin I.B."/>
            <person name="Sakarya O."/>
            <person name="Salamov A."/>
            <person name="Schaack S."/>
            <person name="Shapiro H."/>
            <person name="Shiga Y."/>
            <person name="Skalitzky C."/>
            <person name="Smith Z."/>
            <person name="Souvorov A."/>
            <person name="Sung W."/>
            <person name="Tang Z."/>
            <person name="Tsuchiya D."/>
            <person name="Tu H."/>
            <person name="Vos H."/>
            <person name="Wang M."/>
            <person name="Wolf Y.I."/>
            <person name="Yamagata H."/>
            <person name="Yamada T."/>
            <person name="Ye Y."/>
            <person name="Shaw J.R."/>
            <person name="Andrews J."/>
            <person name="Crease T.J."/>
            <person name="Tang H."/>
            <person name="Lucas S.M."/>
            <person name="Robertson H.M."/>
            <person name="Bork P."/>
            <person name="Koonin E.V."/>
            <person name="Zdobnov E.M."/>
            <person name="Grigoriev I.V."/>
            <person name="Lynch M."/>
            <person name="Boore J.L."/>
        </authorList>
    </citation>
    <scope>NUCLEOTIDE SEQUENCE [LARGE SCALE GENOMIC DNA]</scope>
</reference>
<keyword evidence="1" id="KW-1133">Transmembrane helix</keyword>
<name>E9HDG6_DAPPU</name>
<dbReference type="PANTHER" id="PTHR20948:SF2">
    <property type="entry name" value="TRANSMEMBRANE PROTEIN 164"/>
    <property type="match status" value="1"/>
</dbReference>
<dbReference type="OMA" id="TMSRYSL"/>
<dbReference type="EMBL" id="GL732623">
    <property type="protein sequence ID" value="EFX70251.1"/>
    <property type="molecule type" value="Genomic_DNA"/>
</dbReference>
<sequence>MESGEYPNNVFYSGIDFQLPGNGGKDCSNFLSNWRRVLESIFAVAFSCLLIHFGYQRLTVPQKTTIIRKDRGGKRLLLVVLCLVFGVEIGFKFANRSVIFLLNPCHVATIFQIYLLAAPPSPHVTKLFRIHLNFLNGAILALLFPVINTRLLTFETETYYVQHIAMLVVPYYLLRLGGVYTLEDARDFSWSSLSYGLMLLYHFTVLQIIGKLTSVNLNSMLCPAVSDPFYGQNYRVAAIFHQFVMVPLVSKGYRIVASYFLTRLSFTKVRT</sequence>
<dbReference type="Proteomes" id="UP000000305">
    <property type="component" value="Unassembled WGS sequence"/>
</dbReference>
<protein>
    <recommendedName>
        <fullName evidence="4">Transmembrane protein 164</fullName>
    </recommendedName>
</protein>
<feature type="transmembrane region" description="Helical" evidence="1">
    <location>
        <begin position="192"/>
        <end position="210"/>
    </location>
</feature>
<feature type="transmembrane region" description="Helical" evidence="1">
    <location>
        <begin position="37"/>
        <end position="55"/>
    </location>
</feature>
<dbReference type="eggNOG" id="ENOG502QWAJ">
    <property type="taxonomic scope" value="Eukaryota"/>
</dbReference>
<feature type="transmembrane region" description="Helical" evidence="1">
    <location>
        <begin position="100"/>
        <end position="118"/>
    </location>
</feature>
<evidence type="ECO:0000313" key="2">
    <source>
        <dbReference type="EMBL" id="EFX70251.1"/>
    </source>
</evidence>
<keyword evidence="1" id="KW-0812">Transmembrane</keyword>
<evidence type="ECO:0000313" key="3">
    <source>
        <dbReference type="Proteomes" id="UP000000305"/>
    </source>
</evidence>
<feature type="transmembrane region" description="Helical" evidence="1">
    <location>
        <begin position="239"/>
        <end position="261"/>
    </location>
</feature>
<proteinExistence type="predicted"/>
<feature type="transmembrane region" description="Helical" evidence="1">
    <location>
        <begin position="76"/>
        <end position="94"/>
    </location>
</feature>
<dbReference type="Pfam" id="PF14808">
    <property type="entry name" value="TMEM164"/>
    <property type="match status" value="1"/>
</dbReference>
<dbReference type="PANTHER" id="PTHR20948">
    <property type="entry name" value="TRANSMEMBRANE PROTEIN 164"/>
    <property type="match status" value="1"/>
</dbReference>
<gene>
    <name evidence="2" type="ORF">DAPPUDRAFT_61547</name>
</gene>
<dbReference type="OrthoDB" id="17328at2759"/>
<dbReference type="PhylomeDB" id="E9HDG6"/>
<dbReference type="KEGG" id="dpx:DAPPUDRAFT_61547"/>
<keyword evidence="3" id="KW-1185">Reference proteome</keyword>
<dbReference type="HOGENOM" id="CLU_072415_0_0_1"/>
<feature type="transmembrane region" description="Helical" evidence="1">
    <location>
        <begin position="159"/>
        <end position="180"/>
    </location>
</feature>
<feature type="transmembrane region" description="Helical" evidence="1">
    <location>
        <begin position="130"/>
        <end position="147"/>
    </location>
</feature>
<evidence type="ECO:0000256" key="1">
    <source>
        <dbReference type="SAM" id="Phobius"/>
    </source>
</evidence>
<organism evidence="2 3">
    <name type="scientific">Daphnia pulex</name>
    <name type="common">Water flea</name>
    <dbReference type="NCBI Taxonomy" id="6669"/>
    <lineage>
        <taxon>Eukaryota</taxon>
        <taxon>Metazoa</taxon>
        <taxon>Ecdysozoa</taxon>
        <taxon>Arthropoda</taxon>
        <taxon>Crustacea</taxon>
        <taxon>Branchiopoda</taxon>
        <taxon>Diplostraca</taxon>
        <taxon>Cladocera</taxon>
        <taxon>Anomopoda</taxon>
        <taxon>Daphniidae</taxon>
        <taxon>Daphnia</taxon>
    </lineage>
</organism>
<dbReference type="STRING" id="6669.E9HDG6"/>
<dbReference type="InterPro" id="IPR026508">
    <property type="entry name" value="TMEM164"/>
</dbReference>
<evidence type="ECO:0008006" key="4">
    <source>
        <dbReference type="Google" id="ProtNLM"/>
    </source>
</evidence>
<dbReference type="FunCoup" id="E9HDG6">
    <property type="interactions" value="87"/>
</dbReference>
<dbReference type="InParanoid" id="E9HDG6"/>